<proteinExistence type="predicted"/>
<accession>A0ABV7HBJ9</accession>
<comment type="subcellular location">
    <subcellularLocation>
        <location evidence="1">Cell membrane</location>
    </subcellularLocation>
</comment>
<dbReference type="InterPro" id="IPR001173">
    <property type="entry name" value="Glyco_trans_2-like"/>
</dbReference>
<dbReference type="Proteomes" id="UP001595476">
    <property type="component" value="Unassembled WGS sequence"/>
</dbReference>
<evidence type="ECO:0000256" key="3">
    <source>
        <dbReference type="ARBA" id="ARBA00022676"/>
    </source>
</evidence>
<keyword evidence="8" id="KW-1185">Reference proteome</keyword>
<organism evidence="7 8">
    <name type="scientific">Litoribrevibacter euphylliae</name>
    <dbReference type="NCBI Taxonomy" id="1834034"/>
    <lineage>
        <taxon>Bacteria</taxon>
        <taxon>Pseudomonadati</taxon>
        <taxon>Pseudomonadota</taxon>
        <taxon>Gammaproteobacteria</taxon>
        <taxon>Oceanospirillales</taxon>
        <taxon>Oceanospirillaceae</taxon>
        <taxon>Litoribrevibacter</taxon>
    </lineage>
</organism>
<evidence type="ECO:0000256" key="1">
    <source>
        <dbReference type="ARBA" id="ARBA00004236"/>
    </source>
</evidence>
<dbReference type="InterPro" id="IPR026461">
    <property type="entry name" value="Trfase_2_rSAM/seldom_assoc"/>
</dbReference>
<keyword evidence="3" id="KW-0328">Glycosyltransferase</keyword>
<feature type="domain" description="Glycosyltransferase 2-like" evidence="6">
    <location>
        <begin position="10"/>
        <end position="119"/>
    </location>
</feature>
<keyword evidence="5" id="KW-0472">Membrane</keyword>
<reference evidence="8" key="1">
    <citation type="journal article" date="2019" name="Int. J. Syst. Evol. Microbiol.">
        <title>The Global Catalogue of Microorganisms (GCM) 10K type strain sequencing project: providing services to taxonomists for standard genome sequencing and annotation.</title>
        <authorList>
            <consortium name="The Broad Institute Genomics Platform"/>
            <consortium name="The Broad Institute Genome Sequencing Center for Infectious Disease"/>
            <person name="Wu L."/>
            <person name="Ma J."/>
        </authorList>
    </citation>
    <scope>NUCLEOTIDE SEQUENCE [LARGE SCALE GENOMIC DNA]</scope>
    <source>
        <strain evidence="8">KCTC 52438</strain>
    </source>
</reference>
<sequence>MRTSTDSNISVIIPVYQDTKALSHLLNDLQPLHSMILEIIVVDGCREHDGFVDDSYDPALDELLANQPKVRLLRCSPQRAGQMNHGAEQASGELLWFLHADTRLEASLITDFEGFFQQTKCQWGRFNVRLDHPHKLLALVAFMMNWRSRITSICTGDQGIFVNTDLFRKIGGFPSQPLMEDIELSKALKAVSQAYIPQHRIQTSSRKWLNYGIFKTIRLMWYLRFIYWLGVSPQRIHQLYYGKANSSK</sequence>
<keyword evidence="2" id="KW-1003">Cell membrane</keyword>
<dbReference type="Pfam" id="PF00535">
    <property type="entry name" value="Glycos_transf_2"/>
    <property type="match status" value="1"/>
</dbReference>
<dbReference type="EMBL" id="JBHRSZ010000002">
    <property type="protein sequence ID" value="MFC3150024.1"/>
    <property type="molecule type" value="Genomic_DNA"/>
</dbReference>
<evidence type="ECO:0000313" key="7">
    <source>
        <dbReference type="EMBL" id="MFC3150024.1"/>
    </source>
</evidence>
<dbReference type="RefSeq" id="WP_386716064.1">
    <property type="nucleotide sequence ID" value="NZ_JBHRSZ010000002.1"/>
</dbReference>
<protein>
    <submittedName>
        <fullName evidence="7">TIGR04283 family arsenosugar biosynthesis glycosyltransferase</fullName>
    </submittedName>
</protein>
<name>A0ABV7HBJ9_9GAMM</name>
<evidence type="ECO:0000256" key="2">
    <source>
        <dbReference type="ARBA" id="ARBA00022475"/>
    </source>
</evidence>
<evidence type="ECO:0000313" key="8">
    <source>
        <dbReference type="Proteomes" id="UP001595476"/>
    </source>
</evidence>
<evidence type="ECO:0000259" key="6">
    <source>
        <dbReference type="Pfam" id="PF00535"/>
    </source>
</evidence>
<evidence type="ECO:0000256" key="4">
    <source>
        <dbReference type="ARBA" id="ARBA00022679"/>
    </source>
</evidence>
<keyword evidence="4" id="KW-0808">Transferase</keyword>
<dbReference type="PANTHER" id="PTHR43646">
    <property type="entry name" value="GLYCOSYLTRANSFERASE"/>
    <property type="match status" value="1"/>
</dbReference>
<evidence type="ECO:0000256" key="5">
    <source>
        <dbReference type="ARBA" id="ARBA00023136"/>
    </source>
</evidence>
<dbReference type="InterPro" id="IPR029044">
    <property type="entry name" value="Nucleotide-diphossugar_trans"/>
</dbReference>
<dbReference type="Gene3D" id="3.90.550.10">
    <property type="entry name" value="Spore Coat Polysaccharide Biosynthesis Protein SpsA, Chain A"/>
    <property type="match status" value="1"/>
</dbReference>
<dbReference type="PANTHER" id="PTHR43646:SF2">
    <property type="entry name" value="GLYCOSYLTRANSFERASE 2-LIKE DOMAIN-CONTAINING PROTEIN"/>
    <property type="match status" value="1"/>
</dbReference>
<dbReference type="SUPFAM" id="SSF53448">
    <property type="entry name" value="Nucleotide-diphospho-sugar transferases"/>
    <property type="match status" value="1"/>
</dbReference>
<gene>
    <name evidence="7" type="ORF">ACFOEK_03200</name>
</gene>
<dbReference type="CDD" id="cd02522">
    <property type="entry name" value="GT_2_like_a"/>
    <property type="match status" value="1"/>
</dbReference>
<dbReference type="NCBIfam" id="TIGR04283">
    <property type="entry name" value="glyco_like_mftF"/>
    <property type="match status" value="1"/>
</dbReference>
<comment type="caution">
    <text evidence="7">The sequence shown here is derived from an EMBL/GenBank/DDBJ whole genome shotgun (WGS) entry which is preliminary data.</text>
</comment>